<organism evidence="3 4">
    <name type="scientific">Meloidogyne enterolobii</name>
    <name type="common">Root-knot nematode worm</name>
    <name type="synonym">Meloidogyne mayaguensis</name>
    <dbReference type="NCBI Taxonomy" id="390850"/>
    <lineage>
        <taxon>Eukaryota</taxon>
        <taxon>Metazoa</taxon>
        <taxon>Ecdysozoa</taxon>
        <taxon>Nematoda</taxon>
        <taxon>Chromadorea</taxon>
        <taxon>Rhabditida</taxon>
        <taxon>Tylenchina</taxon>
        <taxon>Tylenchomorpha</taxon>
        <taxon>Tylenchoidea</taxon>
        <taxon>Meloidogynidae</taxon>
        <taxon>Meloidogyninae</taxon>
        <taxon>Meloidogyne</taxon>
    </lineage>
</organism>
<proteinExistence type="predicted"/>
<feature type="compositionally biased region" description="Polar residues" evidence="1">
    <location>
        <begin position="225"/>
        <end position="237"/>
    </location>
</feature>
<evidence type="ECO:0000313" key="3">
    <source>
        <dbReference type="EMBL" id="CAD2201572.1"/>
    </source>
</evidence>
<gene>
    <name evidence="2" type="ORF">MENT_LOCUS29360</name>
    <name evidence="3" type="ORF">MENT_LOCUS55135</name>
</gene>
<evidence type="ECO:0000313" key="4">
    <source>
        <dbReference type="Proteomes" id="UP000580250"/>
    </source>
</evidence>
<evidence type="ECO:0000313" key="2">
    <source>
        <dbReference type="EMBL" id="CAD2177483.1"/>
    </source>
</evidence>
<dbReference type="EMBL" id="CAJEWN010002036">
    <property type="protein sequence ID" value="CAD2201572.1"/>
    <property type="molecule type" value="Genomic_DNA"/>
</dbReference>
<dbReference type="Proteomes" id="UP000580250">
    <property type="component" value="Unassembled WGS sequence"/>
</dbReference>
<dbReference type="AlphaFoldDB" id="A0A6V7XQN7"/>
<protein>
    <submittedName>
        <fullName evidence="3">Uncharacterized protein</fullName>
    </submittedName>
</protein>
<feature type="region of interest" description="Disordered" evidence="1">
    <location>
        <begin position="218"/>
        <end position="359"/>
    </location>
</feature>
<name>A0A6V7XQN7_MELEN</name>
<feature type="compositionally biased region" description="Acidic residues" evidence="1">
    <location>
        <begin position="346"/>
        <end position="359"/>
    </location>
</feature>
<feature type="compositionally biased region" description="Basic and acidic residues" evidence="1">
    <location>
        <begin position="256"/>
        <end position="265"/>
    </location>
</feature>
<feature type="compositionally biased region" description="Basic residues" evidence="1">
    <location>
        <begin position="295"/>
        <end position="309"/>
    </location>
</feature>
<sequence length="359" mass="39909">MLISRDEPQINTFFERLFIGNQTKENDVPIENGIKINGIYHSQTDLPGIDEMPIEMLRSIYIKMAARFRVKLVEMDDLQREIIVRSRDSSCLQDLRRTLERSRENLNAVCEKETPVIVNLTMPPPPIFQAQSSSISIVSQPPPQSSLASSQFPSISSQQLQSSAQWTQAAAISASNGRRPSPTKSEFPLANVGGQFQQKIPSLLPELIMSANAPSLSVTGPPPSFSSQRGGLSTTQPVYGGVRREHQPPSQFSDGNRSRWADRSGRRGGPSHRLGNNQRSGHSKSPPSSSQSFSTRRRARTPPPSHRRVTPTLQHRTTIQREQRDTNVSTTSEVPPPEKKKRVVDESELSEGEILSDDE</sequence>
<evidence type="ECO:0000256" key="1">
    <source>
        <dbReference type="SAM" id="MobiDB-lite"/>
    </source>
</evidence>
<reference evidence="3 4" key="1">
    <citation type="submission" date="2020-08" db="EMBL/GenBank/DDBJ databases">
        <authorList>
            <person name="Koutsovoulos G."/>
            <person name="Danchin GJ E."/>
        </authorList>
    </citation>
    <scope>NUCLEOTIDE SEQUENCE [LARGE SCALE GENOMIC DNA]</scope>
</reference>
<dbReference type="OrthoDB" id="5915751at2759"/>
<feature type="region of interest" description="Disordered" evidence="1">
    <location>
        <begin position="168"/>
        <end position="192"/>
    </location>
</feature>
<accession>A0A6V7XQN7</accession>
<feature type="region of interest" description="Disordered" evidence="1">
    <location>
        <begin position="133"/>
        <end position="154"/>
    </location>
</feature>
<feature type="compositionally biased region" description="Low complexity" evidence="1">
    <location>
        <begin position="279"/>
        <end position="294"/>
    </location>
</feature>
<dbReference type="EMBL" id="CAJEWN010000298">
    <property type="protein sequence ID" value="CAD2177483.1"/>
    <property type="molecule type" value="Genomic_DNA"/>
</dbReference>
<comment type="caution">
    <text evidence="3">The sequence shown here is derived from an EMBL/GenBank/DDBJ whole genome shotgun (WGS) entry which is preliminary data.</text>
</comment>